<dbReference type="RefSeq" id="WP_142669535.1">
    <property type="nucleotide sequence ID" value="NZ_QGTW01000010.1"/>
</dbReference>
<evidence type="ECO:0000313" key="2">
    <source>
        <dbReference type="Proteomes" id="UP000247150"/>
    </source>
</evidence>
<proteinExistence type="predicted"/>
<comment type="caution">
    <text evidence="1">The sequence shown here is derived from an EMBL/GenBank/DDBJ whole genome shotgun (WGS) entry which is preliminary data.</text>
</comment>
<dbReference type="AlphaFoldDB" id="A0A2V2ZQ84"/>
<dbReference type="Proteomes" id="UP000247150">
    <property type="component" value="Unassembled WGS sequence"/>
</dbReference>
<accession>A0A2V2ZQ84</accession>
<gene>
    <name evidence="1" type="ORF">DFO73_11062</name>
</gene>
<evidence type="ECO:0000313" key="1">
    <source>
        <dbReference type="EMBL" id="PWW26491.1"/>
    </source>
</evidence>
<dbReference type="EMBL" id="QGTW01000010">
    <property type="protein sequence ID" value="PWW26491.1"/>
    <property type="molecule type" value="Genomic_DNA"/>
</dbReference>
<protein>
    <submittedName>
        <fullName evidence="1">Uncharacterized protein</fullName>
    </submittedName>
</protein>
<name>A0A2V2ZQ84_9BACI</name>
<sequence>MSQSFLFGINHRNATIAAVASNNSRVFKEKPSKMNFARLSSKTMKKTSARIIRLAFKARPLSLFI</sequence>
<organism evidence="1 2">
    <name type="scientific">Cytobacillus oceanisediminis</name>
    <dbReference type="NCBI Taxonomy" id="665099"/>
    <lineage>
        <taxon>Bacteria</taxon>
        <taxon>Bacillati</taxon>
        <taxon>Bacillota</taxon>
        <taxon>Bacilli</taxon>
        <taxon>Bacillales</taxon>
        <taxon>Bacillaceae</taxon>
        <taxon>Cytobacillus</taxon>
    </lineage>
</organism>
<reference evidence="1 2" key="1">
    <citation type="submission" date="2018-05" db="EMBL/GenBank/DDBJ databases">
        <title>Freshwater and sediment microbial communities from various areas in North America, analyzing microbe dynamics in response to fracking.</title>
        <authorList>
            <person name="Lamendella R."/>
        </authorList>
    </citation>
    <scope>NUCLEOTIDE SEQUENCE [LARGE SCALE GENOMIC DNA]</scope>
    <source>
        <strain evidence="1 2">15_TX</strain>
    </source>
</reference>
<dbReference type="OrthoDB" id="9956352at2"/>